<protein>
    <submittedName>
        <fullName evidence="2">Uncharacterized protein</fullName>
    </submittedName>
</protein>
<accession>V5ES87</accession>
<dbReference type="EMBL" id="KI545894">
    <property type="protein sequence ID" value="EST04739.1"/>
    <property type="molecule type" value="Genomic_DNA"/>
</dbReference>
<evidence type="ECO:0000313" key="3">
    <source>
        <dbReference type="Proteomes" id="UP000019377"/>
    </source>
</evidence>
<proteinExistence type="predicted"/>
<dbReference type="Proteomes" id="UP000019377">
    <property type="component" value="Unassembled WGS sequence"/>
</dbReference>
<dbReference type="eggNOG" id="ENOG502T6CG">
    <property type="taxonomic scope" value="Eukaryota"/>
</dbReference>
<keyword evidence="1" id="KW-0732">Signal</keyword>
<dbReference type="OrthoDB" id="2556190at2759"/>
<reference evidence="3" key="1">
    <citation type="journal article" date="2013" name="Genome Announc.">
        <title>Draft genome sequence of Pseudozyma brasiliensis sp. nov. strain GHG001, a high producer of endo-1,4-xylanase isolated from an insect pest of sugarcane.</title>
        <authorList>
            <person name="Oliveira J.V.D.C."/>
            <person name="dos Santos R.A.C."/>
            <person name="Borges T.A."/>
            <person name="Riano-Pachon D.M."/>
            <person name="Goldman G.H."/>
        </authorList>
    </citation>
    <scope>NUCLEOTIDE SEQUENCE [LARGE SCALE GENOMIC DNA]</scope>
    <source>
        <strain evidence="3">GHG001</strain>
    </source>
</reference>
<organism evidence="2 3">
    <name type="scientific">Kalmanozyma brasiliensis (strain GHG001)</name>
    <name type="common">Yeast</name>
    <name type="synonym">Pseudozyma brasiliensis</name>
    <dbReference type="NCBI Taxonomy" id="1365824"/>
    <lineage>
        <taxon>Eukaryota</taxon>
        <taxon>Fungi</taxon>
        <taxon>Dikarya</taxon>
        <taxon>Basidiomycota</taxon>
        <taxon>Ustilaginomycotina</taxon>
        <taxon>Ustilaginomycetes</taxon>
        <taxon>Ustilaginales</taxon>
        <taxon>Ustilaginaceae</taxon>
        <taxon>Kalmanozyma</taxon>
    </lineage>
</organism>
<dbReference type="GeneID" id="27422112"/>
<evidence type="ECO:0000256" key="1">
    <source>
        <dbReference type="SAM" id="SignalP"/>
    </source>
</evidence>
<dbReference type="AlphaFoldDB" id="V5ES87"/>
<feature type="signal peptide" evidence="1">
    <location>
        <begin position="1"/>
        <end position="23"/>
    </location>
</feature>
<gene>
    <name evidence="2" type="ORF">PSEUBRA_SCAF8g02107</name>
</gene>
<evidence type="ECO:0000313" key="2">
    <source>
        <dbReference type="EMBL" id="EST04739.1"/>
    </source>
</evidence>
<dbReference type="RefSeq" id="XP_016289728.1">
    <property type="nucleotide sequence ID" value="XM_016439400.1"/>
</dbReference>
<sequence length="180" mass="20958">MSLEHLVQLRLLVLLATLAIASGAVLVPELTNEEADHHLFSYHRYLFAFEPPQLHAQYVEYYPHLSVSHPNLEKDALDFAKTAGNGPFYAEASSRFGPKALFVSTKVSGNSRLGRTWNLRHNNDGRVKVYDAQLFWRVDRRGPKLLRFGIWPEGSHPQQVIPMQEVIDRFPRRFRWFHWH</sequence>
<keyword evidence="3" id="KW-1185">Reference proteome</keyword>
<dbReference type="OMA" id="YDASIFW"/>
<feature type="chain" id="PRO_5004732102" evidence="1">
    <location>
        <begin position="24"/>
        <end position="180"/>
    </location>
</feature>
<name>V5ES87_KALBG</name>
<dbReference type="HOGENOM" id="CLU_131678_0_0_1"/>